<keyword evidence="1" id="KW-1133">Transmembrane helix</keyword>
<dbReference type="Pfam" id="PF22820">
    <property type="entry name" value="TcaA_3rd_4th"/>
    <property type="match status" value="1"/>
</dbReference>
<gene>
    <name evidence="3" type="ORF">E5347_07690</name>
</gene>
<reference evidence="3 4" key="1">
    <citation type="submission" date="2019-04" db="EMBL/GenBank/DDBJ databases">
        <title>Microbes associate with the intestines of laboratory mice.</title>
        <authorList>
            <person name="Navarre W."/>
            <person name="Wong E."/>
            <person name="Huang K."/>
            <person name="Tropini C."/>
            <person name="Ng K."/>
            <person name="Yu B."/>
        </authorList>
    </citation>
    <scope>NUCLEOTIDE SEQUENCE [LARGE SCALE GENOMIC DNA]</scope>
    <source>
        <strain evidence="3 4">NM50_B9-20</strain>
    </source>
</reference>
<dbReference type="InterPro" id="IPR054530">
    <property type="entry name" value="TcaA_4th"/>
</dbReference>
<feature type="transmembrane region" description="Helical" evidence="1">
    <location>
        <begin position="39"/>
        <end position="58"/>
    </location>
</feature>
<organism evidence="3 4">
    <name type="scientific">Clostridium sartagoforme</name>
    <dbReference type="NCBI Taxonomy" id="84031"/>
    <lineage>
        <taxon>Bacteria</taxon>
        <taxon>Bacillati</taxon>
        <taxon>Bacillota</taxon>
        <taxon>Clostridia</taxon>
        <taxon>Eubacteriales</taxon>
        <taxon>Clostridiaceae</taxon>
        <taxon>Clostridium</taxon>
    </lineage>
</organism>
<accession>A0A4S2DNP9</accession>
<evidence type="ECO:0000259" key="2">
    <source>
        <dbReference type="Pfam" id="PF22820"/>
    </source>
</evidence>
<dbReference type="OrthoDB" id="1895190at2"/>
<evidence type="ECO:0000313" key="4">
    <source>
        <dbReference type="Proteomes" id="UP000306888"/>
    </source>
</evidence>
<dbReference type="PANTHER" id="PTHR40038">
    <property type="entry name" value="MEMBRANE-ASSOCIATED PROTEIN TCAA"/>
    <property type="match status" value="1"/>
</dbReference>
<dbReference type="PANTHER" id="PTHR40038:SF1">
    <property type="entry name" value="MEMBRANE-ASSOCIATED PROTEIN TCAA"/>
    <property type="match status" value="1"/>
</dbReference>
<evidence type="ECO:0000313" key="3">
    <source>
        <dbReference type="EMBL" id="TGY42684.1"/>
    </source>
</evidence>
<dbReference type="EMBL" id="SRYR01000002">
    <property type="protein sequence ID" value="TGY42684.1"/>
    <property type="molecule type" value="Genomic_DNA"/>
</dbReference>
<dbReference type="AlphaFoldDB" id="A0A4S2DNP9"/>
<keyword evidence="4" id="KW-1185">Reference proteome</keyword>
<feature type="domain" description="TcaA 4th" evidence="2">
    <location>
        <begin position="214"/>
        <end position="283"/>
    </location>
</feature>
<proteinExistence type="predicted"/>
<name>A0A4S2DNP9_9CLOT</name>
<dbReference type="Proteomes" id="UP000306888">
    <property type="component" value="Unassembled WGS sequence"/>
</dbReference>
<keyword evidence="1" id="KW-0472">Membrane</keyword>
<keyword evidence="1" id="KW-0812">Transmembrane</keyword>
<dbReference type="RefSeq" id="WP_136006105.1">
    <property type="nucleotide sequence ID" value="NZ_SRYR01000002.1"/>
</dbReference>
<comment type="caution">
    <text evidence="3">The sequence shown here is derived from an EMBL/GenBank/DDBJ whole genome shotgun (WGS) entry which is preliminary data.</text>
</comment>
<protein>
    <recommendedName>
        <fullName evidence="2">TcaA 4th domain-containing protein</fullName>
    </recommendedName>
</protein>
<evidence type="ECO:0000256" key="1">
    <source>
        <dbReference type="SAM" id="Phobius"/>
    </source>
</evidence>
<sequence>MGAFNEILLKIKEYFKELYNEIRSLSFNELKDFIYKRRLFLILVLLIFILIGFSFGSYKSSKNIVLKNLQIALKEDKPGKIYKKIRVDGKKIKKEDLKPLTEYYSENKNQAINIAKDLKTKDNSGFFKLVNKEILFSDNYTIEIEPIAVKVNTNFENTKVYINNNEIASTNIKRGLIPGKYSIKGQLETKYGLVSEEKEVFIMENKEIDLDMQAINISITSNFNDADVIINDKEINKKVEELKNYGPIPLGQDIEIQLKRDFPWGTVLSDKVKVGDVPNINININMANDKLIEDIEATINNFYSSTFNALNNGDFKLIENSKEDAKGKIYDSIKRESLFLKNNYELNELKTEIKSSEFFYENGVYKGNIVVNLNYHISKKLIPFIDKNVEEMFLTSMEYNDGSWEVIDVQKFNLE</sequence>